<protein>
    <recommendedName>
        <fullName evidence="1">DUF1330 domain-containing protein</fullName>
    </recommendedName>
</protein>
<accession>A0A381WLS4</accession>
<evidence type="ECO:0000259" key="1">
    <source>
        <dbReference type="Pfam" id="PF07045"/>
    </source>
</evidence>
<organism evidence="2">
    <name type="scientific">marine metagenome</name>
    <dbReference type="NCBI Taxonomy" id="408172"/>
    <lineage>
        <taxon>unclassified sequences</taxon>
        <taxon>metagenomes</taxon>
        <taxon>ecological metagenomes</taxon>
    </lineage>
</organism>
<dbReference type="Gene3D" id="3.30.70.100">
    <property type="match status" value="1"/>
</dbReference>
<sequence length="136" mass="15583">MKVENKLRPNAKQMAGFLLGDTKTTIHMVNLLKFKNKAEYKDGRQSDLTGQEAYQIYAKEVQGHLQKVGGKLIFSGEVSRLMLGEVEELWDWVAIAEYPSRKAMRSMIMDKDYRKSEEHRSAGLAGQLNIETRPHQ</sequence>
<evidence type="ECO:0000313" key="2">
    <source>
        <dbReference type="EMBL" id="SVA53450.1"/>
    </source>
</evidence>
<gene>
    <name evidence="2" type="ORF">METZ01_LOCUS106304</name>
</gene>
<dbReference type="PANTHER" id="PTHR40257:SF1">
    <property type="entry name" value="DUF1330 DOMAIN-CONTAINING PROTEIN"/>
    <property type="match status" value="1"/>
</dbReference>
<dbReference type="InterPro" id="IPR010753">
    <property type="entry name" value="DUF1330"/>
</dbReference>
<dbReference type="EMBL" id="UINC01012211">
    <property type="protein sequence ID" value="SVA53450.1"/>
    <property type="molecule type" value="Genomic_DNA"/>
</dbReference>
<dbReference type="InterPro" id="IPR011008">
    <property type="entry name" value="Dimeric_a/b-barrel"/>
</dbReference>
<feature type="domain" description="DUF1330" evidence="1">
    <location>
        <begin position="46"/>
        <end position="126"/>
    </location>
</feature>
<dbReference type="PANTHER" id="PTHR40257">
    <property type="match status" value="1"/>
</dbReference>
<dbReference type="SUPFAM" id="SSF54909">
    <property type="entry name" value="Dimeric alpha+beta barrel"/>
    <property type="match status" value="1"/>
</dbReference>
<dbReference type="Pfam" id="PF07045">
    <property type="entry name" value="DUF1330"/>
    <property type="match status" value="1"/>
</dbReference>
<reference evidence="2" key="1">
    <citation type="submission" date="2018-05" db="EMBL/GenBank/DDBJ databases">
        <authorList>
            <person name="Lanie J.A."/>
            <person name="Ng W.-L."/>
            <person name="Kazmierczak K.M."/>
            <person name="Andrzejewski T.M."/>
            <person name="Davidsen T.M."/>
            <person name="Wayne K.J."/>
            <person name="Tettelin H."/>
            <person name="Glass J.I."/>
            <person name="Rusch D."/>
            <person name="Podicherti R."/>
            <person name="Tsui H.-C.T."/>
            <person name="Winkler M.E."/>
        </authorList>
    </citation>
    <scope>NUCLEOTIDE SEQUENCE</scope>
</reference>
<dbReference type="AlphaFoldDB" id="A0A381WLS4"/>
<proteinExistence type="predicted"/>
<name>A0A381WLS4_9ZZZZ</name>